<feature type="transmembrane region" description="Helical" evidence="6">
    <location>
        <begin position="425"/>
        <end position="448"/>
    </location>
</feature>
<feature type="transmembrane region" description="Helical" evidence="6">
    <location>
        <begin position="125"/>
        <end position="141"/>
    </location>
</feature>
<dbReference type="PANTHER" id="PTHR23502:SF50">
    <property type="entry name" value="TRANSPORTER, PUTATIVE (AFU_ORTHOLOGUE AFUA_5G00430)-RELATED"/>
    <property type="match status" value="1"/>
</dbReference>
<evidence type="ECO:0000313" key="7">
    <source>
        <dbReference type="EMBL" id="CAG9982250.1"/>
    </source>
</evidence>
<feature type="transmembrane region" description="Helical" evidence="6">
    <location>
        <begin position="392"/>
        <end position="413"/>
    </location>
</feature>
<feature type="transmembrane region" description="Helical" evidence="6">
    <location>
        <begin position="491"/>
        <end position="513"/>
    </location>
</feature>
<keyword evidence="3 6" id="KW-1133">Transmembrane helix</keyword>
<organism evidence="7 8">
    <name type="scientific">Clonostachys byssicola</name>
    <dbReference type="NCBI Taxonomy" id="160290"/>
    <lineage>
        <taxon>Eukaryota</taxon>
        <taxon>Fungi</taxon>
        <taxon>Dikarya</taxon>
        <taxon>Ascomycota</taxon>
        <taxon>Pezizomycotina</taxon>
        <taxon>Sordariomycetes</taxon>
        <taxon>Hypocreomycetidae</taxon>
        <taxon>Hypocreales</taxon>
        <taxon>Bionectriaceae</taxon>
        <taxon>Clonostachys</taxon>
    </lineage>
</organism>
<feature type="transmembrane region" description="Helical" evidence="6">
    <location>
        <begin position="57"/>
        <end position="78"/>
    </location>
</feature>
<dbReference type="Proteomes" id="UP000754883">
    <property type="component" value="Unassembled WGS sequence"/>
</dbReference>
<feature type="transmembrane region" description="Helical" evidence="6">
    <location>
        <begin position="338"/>
        <end position="360"/>
    </location>
</feature>
<comment type="caution">
    <text evidence="7">The sequence shown here is derived from an EMBL/GenBank/DDBJ whole genome shotgun (WGS) entry which is preliminary data.</text>
</comment>
<name>A0A9N9U581_9HYPO</name>
<gene>
    <name evidence="7" type="ORF">CBYS24578_00015747</name>
</gene>
<dbReference type="InterPro" id="IPR011701">
    <property type="entry name" value="MFS"/>
</dbReference>
<comment type="subcellular location">
    <subcellularLocation>
        <location evidence="1">Membrane</location>
        <topology evidence="1">Multi-pass membrane protein</topology>
    </subcellularLocation>
</comment>
<evidence type="ECO:0000256" key="5">
    <source>
        <dbReference type="SAM" id="MobiDB-lite"/>
    </source>
</evidence>
<reference evidence="7" key="1">
    <citation type="submission" date="2021-10" db="EMBL/GenBank/DDBJ databases">
        <authorList>
            <person name="Piombo E."/>
        </authorList>
    </citation>
    <scope>NUCLEOTIDE SEQUENCE</scope>
</reference>
<evidence type="ECO:0000256" key="6">
    <source>
        <dbReference type="SAM" id="Phobius"/>
    </source>
</evidence>
<protein>
    <recommendedName>
        <fullName evidence="9">Major facilitator superfamily (MFS) profile domain-containing protein</fullName>
    </recommendedName>
</protein>
<dbReference type="AlphaFoldDB" id="A0A9N9U581"/>
<evidence type="ECO:0000256" key="2">
    <source>
        <dbReference type="ARBA" id="ARBA00022692"/>
    </source>
</evidence>
<sequence>MPPPPVDVDAGIATMWPPGTVLLEDVNAASGKKEIILQPRPSTNPNDPLNWAKWRKYLNFAIVCLYSAMVSEFTSSATPTWGPMQKELGFSDDELNNSYAIGCAFLGIGSVLLIPFALKLGRRPLYLVSTIAQFLVAIWSAKQRTYGDLMGINIVQCGFGALGEVMVQMTIADVFFVHQRGSLNSIYVWLWKVAAPLGSLLAGYVSLSRGWRWVWWGNAIFIGALALVVAFLYEETKFIPEQQWDASSIHPVESEGASNLEKSAKSGPGVHPGDGIQATTDANTSTIIEEKGPSTNLHEIQVDKSIPEKTYLEKLSLTGGVSSDASLKSFTRHMYQPFILLGTIPAVAFTALVYGILIALGDVISTSISTYMKKPPYNFNSAQIGLMSLPKIIGVTIGCVVGGPLSDWLVVFLSRRNKGVYEPETRLWCFCLFLPLVPAGAILTGIGLGNGLPWPLVALGVVLYNMGISPINSVVLTYLTDSYQNVIGDALVGVTVVRNAFSTAFIFALTPWIRKIGITYVFVIILLISVLILGQFAVLLKWGKSFRARCASRYEYYSARQYKERAVE</sequence>
<evidence type="ECO:0000313" key="8">
    <source>
        <dbReference type="Proteomes" id="UP000754883"/>
    </source>
</evidence>
<dbReference type="Pfam" id="PF07690">
    <property type="entry name" value="MFS_1"/>
    <property type="match status" value="1"/>
</dbReference>
<feature type="transmembrane region" description="Helical" evidence="6">
    <location>
        <begin position="213"/>
        <end position="233"/>
    </location>
</feature>
<evidence type="ECO:0008006" key="9">
    <source>
        <dbReference type="Google" id="ProtNLM"/>
    </source>
</evidence>
<proteinExistence type="predicted"/>
<evidence type="ECO:0000256" key="1">
    <source>
        <dbReference type="ARBA" id="ARBA00004141"/>
    </source>
</evidence>
<evidence type="ECO:0000256" key="4">
    <source>
        <dbReference type="ARBA" id="ARBA00023136"/>
    </source>
</evidence>
<feature type="transmembrane region" description="Helical" evidence="6">
    <location>
        <begin position="454"/>
        <end position="479"/>
    </location>
</feature>
<keyword evidence="4 6" id="KW-0472">Membrane</keyword>
<feature type="region of interest" description="Disordered" evidence="5">
    <location>
        <begin position="257"/>
        <end position="277"/>
    </location>
</feature>
<feature type="transmembrane region" description="Helical" evidence="6">
    <location>
        <begin position="519"/>
        <end position="540"/>
    </location>
</feature>
<keyword evidence="2 6" id="KW-0812">Transmembrane</keyword>
<feature type="transmembrane region" description="Helical" evidence="6">
    <location>
        <begin position="189"/>
        <end position="207"/>
    </location>
</feature>
<feature type="transmembrane region" description="Helical" evidence="6">
    <location>
        <begin position="153"/>
        <end position="177"/>
    </location>
</feature>
<dbReference type="Gene3D" id="1.20.1250.20">
    <property type="entry name" value="MFS general substrate transporter like domains"/>
    <property type="match status" value="1"/>
</dbReference>
<dbReference type="EMBL" id="CABFNO020001339">
    <property type="protein sequence ID" value="CAG9982250.1"/>
    <property type="molecule type" value="Genomic_DNA"/>
</dbReference>
<accession>A0A9N9U581</accession>
<dbReference type="GO" id="GO:0022857">
    <property type="term" value="F:transmembrane transporter activity"/>
    <property type="evidence" value="ECO:0007669"/>
    <property type="project" value="InterPro"/>
</dbReference>
<feature type="transmembrane region" description="Helical" evidence="6">
    <location>
        <begin position="98"/>
        <end position="118"/>
    </location>
</feature>
<dbReference type="OrthoDB" id="5215911at2759"/>
<dbReference type="PANTHER" id="PTHR23502">
    <property type="entry name" value="MAJOR FACILITATOR SUPERFAMILY"/>
    <property type="match status" value="1"/>
</dbReference>
<dbReference type="GO" id="GO:0005886">
    <property type="term" value="C:plasma membrane"/>
    <property type="evidence" value="ECO:0007669"/>
    <property type="project" value="TreeGrafter"/>
</dbReference>
<keyword evidence="8" id="KW-1185">Reference proteome</keyword>
<dbReference type="InterPro" id="IPR036259">
    <property type="entry name" value="MFS_trans_sf"/>
</dbReference>
<evidence type="ECO:0000256" key="3">
    <source>
        <dbReference type="ARBA" id="ARBA00022989"/>
    </source>
</evidence>
<dbReference type="SUPFAM" id="SSF103473">
    <property type="entry name" value="MFS general substrate transporter"/>
    <property type="match status" value="1"/>
</dbReference>